<dbReference type="PANTHER" id="PTHR46796">
    <property type="entry name" value="HTH-TYPE TRANSCRIPTIONAL ACTIVATOR RHAS-RELATED"/>
    <property type="match status" value="1"/>
</dbReference>
<comment type="caution">
    <text evidence="5">The sequence shown here is derived from an EMBL/GenBank/DDBJ whole genome shotgun (WGS) entry which is preliminary data.</text>
</comment>
<dbReference type="RefSeq" id="WP_210353536.1">
    <property type="nucleotide sequence ID" value="NZ_JAEQMU010000001.1"/>
</dbReference>
<evidence type="ECO:0000256" key="1">
    <source>
        <dbReference type="ARBA" id="ARBA00023015"/>
    </source>
</evidence>
<keyword evidence="6" id="KW-1185">Reference proteome</keyword>
<keyword evidence="2" id="KW-0238">DNA-binding</keyword>
<organism evidence="5 6">
    <name type="scientific">Sphingobacterium tabacisoli</name>
    <dbReference type="NCBI Taxonomy" id="2044855"/>
    <lineage>
        <taxon>Bacteria</taxon>
        <taxon>Pseudomonadati</taxon>
        <taxon>Bacteroidota</taxon>
        <taxon>Sphingobacteriia</taxon>
        <taxon>Sphingobacteriales</taxon>
        <taxon>Sphingobacteriaceae</taxon>
        <taxon>Sphingobacterium</taxon>
    </lineage>
</organism>
<dbReference type="Proteomes" id="UP001597440">
    <property type="component" value="Unassembled WGS sequence"/>
</dbReference>
<dbReference type="PANTHER" id="PTHR46796:SF13">
    <property type="entry name" value="HTH-TYPE TRANSCRIPTIONAL ACTIVATOR RHAS"/>
    <property type="match status" value="1"/>
</dbReference>
<gene>
    <name evidence="5" type="ORF">ACFSQW_12280</name>
</gene>
<dbReference type="InterPro" id="IPR050204">
    <property type="entry name" value="AraC_XylS_family_regulators"/>
</dbReference>
<dbReference type="Pfam" id="PF12833">
    <property type="entry name" value="HTH_18"/>
    <property type="match status" value="1"/>
</dbReference>
<keyword evidence="3" id="KW-0804">Transcription</keyword>
<sequence>MPINFLQNIKSLSLPATAMADIRSLSDNRIETRPILGIYTFSCVDLEGKQPLFNDGIPSLILMPKKSDTVLLKTPKEHTLLSAAWLCCGVIKNVHWEVPPHLEYISVIRFNPAFFYSFFDIAPTVFASKSICDLKDLVSDRWMKTFDRFYERKTVESRISFVTEVFSPSPSNNTNRHDFPQLLTTAIELIDTKQGNVAVNSLLQQIGIANNPKWLHRNFVKYLGISPKKYISLQRFIYAYERCKKNNARDYFDVALHLGYYDYNHFLKDFKEYIGASPTQYKWD</sequence>
<dbReference type="InterPro" id="IPR018060">
    <property type="entry name" value="HTH_AraC"/>
</dbReference>
<dbReference type="InterPro" id="IPR009057">
    <property type="entry name" value="Homeodomain-like_sf"/>
</dbReference>
<evidence type="ECO:0000313" key="6">
    <source>
        <dbReference type="Proteomes" id="UP001597440"/>
    </source>
</evidence>
<evidence type="ECO:0000256" key="2">
    <source>
        <dbReference type="ARBA" id="ARBA00023125"/>
    </source>
</evidence>
<dbReference type="SUPFAM" id="SSF46689">
    <property type="entry name" value="Homeodomain-like"/>
    <property type="match status" value="1"/>
</dbReference>
<protein>
    <submittedName>
        <fullName evidence="5">Helix-turn-helix domain-containing protein</fullName>
    </submittedName>
</protein>
<dbReference type="SMART" id="SM00342">
    <property type="entry name" value="HTH_ARAC"/>
    <property type="match status" value="1"/>
</dbReference>
<name>A0ABW5L4L7_9SPHI</name>
<evidence type="ECO:0000256" key="3">
    <source>
        <dbReference type="ARBA" id="ARBA00023163"/>
    </source>
</evidence>
<reference evidence="6" key="1">
    <citation type="journal article" date="2019" name="Int. J. Syst. Evol. Microbiol.">
        <title>The Global Catalogue of Microorganisms (GCM) 10K type strain sequencing project: providing services to taxonomists for standard genome sequencing and annotation.</title>
        <authorList>
            <consortium name="The Broad Institute Genomics Platform"/>
            <consortium name="The Broad Institute Genome Sequencing Center for Infectious Disease"/>
            <person name="Wu L."/>
            <person name="Ma J."/>
        </authorList>
    </citation>
    <scope>NUCLEOTIDE SEQUENCE [LARGE SCALE GENOMIC DNA]</scope>
    <source>
        <strain evidence="6">KCTC 52298</strain>
    </source>
</reference>
<dbReference type="EMBL" id="JBHULD010000014">
    <property type="protein sequence ID" value="MFD2555175.1"/>
    <property type="molecule type" value="Genomic_DNA"/>
</dbReference>
<keyword evidence="1" id="KW-0805">Transcription regulation</keyword>
<feature type="domain" description="HTH araC/xylS-type" evidence="4">
    <location>
        <begin position="211"/>
        <end position="284"/>
    </location>
</feature>
<evidence type="ECO:0000313" key="5">
    <source>
        <dbReference type="EMBL" id="MFD2555175.1"/>
    </source>
</evidence>
<evidence type="ECO:0000259" key="4">
    <source>
        <dbReference type="PROSITE" id="PS01124"/>
    </source>
</evidence>
<dbReference type="PROSITE" id="PS01124">
    <property type="entry name" value="HTH_ARAC_FAMILY_2"/>
    <property type="match status" value="1"/>
</dbReference>
<proteinExistence type="predicted"/>
<dbReference type="Gene3D" id="1.10.10.60">
    <property type="entry name" value="Homeodomain-like"/>
    <property type="match status" value="1"/>
</dbReference>
<accession>A0ABW5L4L7</accession>